<sequence>MLMFMVVSVHALRVKVARSALGGCEDRALLGAR</sequence>
<name>A0A0E9TVW8_ANGAN</name>
<accession>A0A0E9TVW8</accession>
<reference evidence="1" key="1">
    <citation type="submission" date="2014-11" db="EMBL/GenBank/DDBJ databases">
        <authorList>
            <person name="Amaro Gonzalez C."/>
        </authorList>
    </citation>
    <scope>NUCLEOTIDE SEQUENCE</scope>
</reference>
<dbReference type="AlphaFoldDB" id="A0A0E9TVW8"/>
<dbReference type="EMBL" id="GBXM01051719">
    <property type="protein sequence ID" value="JAH56858.1"/>
    <property type="molecule type" value="Transcribed_RNA"/>
</dbReference>
<reference evidence="1" key="2">
    <citation type="journal article" date="2015" name="Fish Shellfish Immunol.">
        <title>Early steps in the European eel (Anguilla anguilla)-Vibrio vulnificus interaction in the gills: Role of the RtxA13 toxin.</title>
        <authorList>
            <person name="Callol A."/>
            <person name="Pajuelo D."/>
            <person name="Ebbesson L."/>
            <person name="Teles M."/>
            <person name="MacKenzie S."/>
            <person name="Amaro C."/>
        </authorList>
    </citation>
    <scope>NUCLEOTIDE SEQUENCE</scope>
</reference>
<evidence type="ECO:0000313" key="1">
    <source>
        <dbReference type="EMBL" id="JAH56858.1"/>
    </source>
</evidence>
<organism evidence="1">
    <name type="scientific">Anguilla anguilla</name>
    <name type="common">European freshwater eel</name>
    <name type="synonym">Muraena anguilla</name>
    <dbReference type="NCBI Taxonomy" id="7936"/>
    <lineage>
        <taxon>Eukaryota</taxon>
        <taxon>Metazoa</taxon>
        <taxon>Chordata</taxon>
        <taxon>Craniata</taxon>
        <taxon>Vertebrata</taxon>
        <taxon>Euteleostomi</taxon>
        <taxon>Actinopterygii</taxon>
        <taxon>Neopterygii</taxon>
        <taxon>Teleostei</taxon>
        <taxon>Anguilliformes</taxon>
        <taxon>Anguillidae</taxon>
        <taxon>Anguilla</taxon>
    </lineage>
</organism>
<protein>
    <submittedName>
        <fullName evidence="1">Uncharacterized protein</fullName>
    </submittedName>
</protein>
<proteinExistence type="predicted"/>